<proteinExistence type="predicted"/>
<accession>A0A2P2QEZ7</accession>
<sequence length="43" mass="5245">MLYSISSFQHFSWGVVAYMCFLYDFVEEYRKLERGNKCSAYKF</sequence>
<reference evidence="1" key="1">
    <citation type="submission" date="2018-02" db="EMBL/GenBank/DDBJ databases">
        <title>Rhizophora mucronata_Transcriptome.</title>
        <authorList>
            <person name="Meera S.P."/>
            <person name="Sreeshan A."/>
            <person name="Augustine A."/>
        </authorList>
    </citation>
    <scope>NUCLEOTIDE SEQUENCE</scope>
    <source>
        <tissue evidence="1">Leaf</tissue>
    </source>
</reference>
<organism evidence="1">
    <name type="scientific">Rhizophora mucronata</name>
    <name type="common">Asiatic mangrove</name>
    <dbReference type="NCBI Taxonomy" id="61149"/>
    <lineage>
        <taxon>Eukaryota</taxon>
        <taxon>Viridiplantae</taxon>
        <taxon>Streptophyta</taxon>
        <taxon>Embryophyta</taxon>
        <taxon>Tracheophyta</taxon>
        <taxon>Spermatophyta</taxon>
        <taxon>Magnoliopsida</taxon>
        <taxon>eudicotyledons</taxon>
        <taxon>Gunneridae</taxon>
        <taxon>Pentapetalae</taxon>
        <taxon>rosids</taxon>
        <taxon>fabids</taxon>
        <taxon>Malpighiales</taxon>
        <taxon>Rhizophoraceae</taxon>
        <taxon>Rhizophora</taxon>
    </lineage>
</organism>
<evidence type="ECO:0000313" key="1">
    <source>
        <dbReference type="EMBL" id="MBX65474.1"/>
    </source>
</evidence>
<name>A0A2P2QEZ7_RHIMU</name>
<dbReference type="AlphaFoldDB" id="A0A2P2QEZ7"/>
<dbReference type="EMBL" id="GGEC01084990">
    <property type="protein sequence ID" value="MBX65474.1"/>
    <property type="molecule type" value="Transcribed_RNA"/>
</dbReference>
<protein>
    <submittedName>
        <fullName evidence="1">Uncharacterized protein</fullName>
    </submittedName>
</protein>